<comment type="caution">
    <text evidence="6">The sequence shown here is derived from an EMBL/GenBank/DDBJ whole genome shotgun (WGS) entry which is preliminary data.</text>
</comment>
<dbReference type="InterPro" id="IPR004872">
    <property type="entry name" value="Lipoprotein_NlpA"/>
</dbReference>
<protein>
    <submittedName>
        <fullName evidence="6">NLPA lipoprotein</fullName>
    </submittedName>
</protein>
<dbReference type="SUPFAM" id="SSF53850">
    <property type="entry name" value="Periplasmic binding protein-like II"/>
    <property type="match status" value="1"/>
</dbReference>
<evidence type="ECO:0000256" key="3">
    <source>
        <dbReference type="ARBA" id="ARBA00023136"/>
    </source>
</evidence>
<reference evidence="6" key="1">
    <citation type="journal article" date="2013" name="Environ. Microbiol.">
        <title>Microbiota from the distal guts of lean and obese adolescents exhibit partial functional redundancy besides clear differences in community structure.</title>
        <authorList>
            <person name="Ferrer M."/>
            <person name="Ruiz A."/>
            <person name="Lanza F."/>
            <person name="Haange S.B."/>
            <person name="Oberbach A."/>
            <person name="Till H."/>
            <person name="Bargiela R."/>
            <person name="Campoy C."/>
            <person name="Segura M.T."/>
            <person name="Richter M."/>
            <person name="von Bergen M."/>
            <person name="Seifert J."/>
            <person name="Suarez A."/>
        </authorList>
    </citation>
    <scope>NUCLEOTIDE SEQUENCE</scope>
</reference>
<dbReference type="EMBL" id="AJWY01008790">
    <property type="protein sequence ID" value="EKC60232.1"/>
    <property type="molecule type" value="Genomic_DNA"/>
</dbReference>
<keyword evidence="5 6" id="KW-0449">Lipoprotein</keyword>
<feature type="non-terminal residue" evidence="6">
    <location>
        <position position="195"/>
    </location>
</feature>
<dbReference type="PANTHER" id="PTHR30429">
    <property type="entry name" value="D-METHIONINE-BINDING LIPOPROTEIN METQ"/>
    <property type="match status" value="1"/>
</dbReference>
<evidence type="ECO:0000256" key="2">
    <source>
        <dbReference type="ARBA" id="ARBA00022729"/>
    </source>
</evidence>
<gene>
    <name evidence="6" type="ORF">LEA_12970</name>
</gene>
<name>K1SHW3_9ZZZZ</name>
<accession>K1SHW3</accession>
<organism evidence="6">
    <name type="scientific">human gut metagenome</name>
    <dbReference type="NCBI Taxonomy" id="408170"/>
    <lineage>
        <taxon>unclassified sequences</taxon>
        <taxon>metagenomes</taxon>
        <taxon>organismal metagenomes</taxon>
    </lineage>
</organism>
<keyword evidence="3" id="KW-0472">Membrane</keyword>
<dbReference type="AlphaFoldDB" id="K1SHW3"/>
<keyword evidence="4" id="KW-0564">Palmitate</keyword>
<comment type="subcellular location">
    <subcellularLocation>
        <location evidence="1">Membrane</location>
        <topology evidence="1">Lipid-anchor</topology>
    </subcellularLocation>
</comment>
<evidence type="ECO:0000256" key="5">
    <source>
        <dbReference type="ARBA" id="ARBA00023288"/>
    </source>
</evidence>
<evidence type="ECO:0000256" key="1">
    <source>
        <dbReference type="ARBA" id="ARBA00004635"/>
    </source>
</evidence>
<dbReference type="GO" id="GO:0016020">
    <property type="term" value="C:membrane"/>
    <property type="evidence" value="ECO:0007669"/>
    <property type="project" value="UniProtKB-SubCell"/>
</dbReference>
<sequence length="195" mass="20766">MKKITSLILALVLTFSLVALSACGDKTTDDKNAAASDDKVITVGASATPHAEILEQIKQALADEGYELKIVTYDDYVLPNQALADGTLDANYFQHKPYLDSFNAKNGTNLVSVGTIHYEPFGIYGNGVTDLKDLAKGATIIIPADDSNETRALFLLQQEGLIKLPDDADAAKGVSTLDIVDDGGYNIVTVQADTV</sequence>
<proteinExistence type="predicted"/>
<dbReference type="PROSITE" id="PS51257">
    <property type="entry name" value="PROKAR_LIPOPROTEIN"/>
    <property type="match status" value="1"/>
</dbReference>
<dbReference type="Pfam" id="PF03180">
    <property type="entry name" value="Lipoprotein_9"/>
    <property type="match status" value="1"/>
</dbReference>
<dbReference type="Gene3D" id="3.40.190.10">
    <property type="entry name" value="Periplasmic binding protein-like II"/>
    <property type="match status" value="2"/>
</dbReference>
<keyword evidence="2" id="KW-0732">Signal</keyword>
<evidence type="ECO:0000256" key="4">
    <source>
        <dbReference type="ARBA" id="ARBA00023139"/>
    </source>
</evidence>
<dbReference type="PANTHER" id="PTHR30429:SF0">
    <property type="entry name" value="METHIONINE-BINDING LIPOPROTEIN METQ"/>
    <property type="match status" value="1"/>
</dbReference>
<evidence type="ECO:0000313" key="6">
    <source>
        <dbReference type="EMBL" id="EKC60232.1"/>
    </source>
</evidence>